<evidence type="ECO:0000256" key="5">
    <source>
        <dbReference type="ARBA" id="ARBA00023004"/>
    </source>
</evidence>
<dbReference type="AlphaFoldDB" id="A0A9X1DB21"/>
<gene>
    <name evidence="9" type="ORF">KK488_06705</name>
</gene>
<dbReference type="PANTHER" id="PTHR11961">
    <property type="entry name" value="CYTOCHROME C"/>
    <property type="match status" value="1"/>
</dbReference>
<feature type="signal peptide" evidence="7">
    <location>
        <begin position="1"/>
        <end position="18"/>
    </location>
</feature>
<keyword evidence="10" id="KW-1185">Reference proteome</keyword>
<dbReference type="Pfam" id="PF00034">
    <property type="entry name" value="Cytochrom_C"/>
    <property type="match status" value="1"/>
</dbReference>
<dbReference type="SUPFAM" id="SSF46626">
    <property type="entry name" value="Cytochrome c"/>
    <property type="match status" value="1"/>
</dbReference>
<dbReference type="PROSITE" id="PS51007">
    <property type="entry name" value="CYTC"/>
    <property type="match status" value="1"/>
</dbReference>
<comment type="caution">
    <text evidence="9">The sequence shown here is derived from an EMBL/GenBank/DDBJ whole genome shotgun (WGS) entry which is preliminary data.</text>
</comment>
<evidence type="ECO:0000256" key="4">
    <source>
        <dbReference type="ARBA" id="ARBA00022982"/>
    </source>
</evidence>
<organism evidence="9 10">
    <name type="scientific">Sphingobium nicotianae</name>
    <dbReference type="NCBI Taxonomy" id="2782607"/>
    <lineage>
        <taxon>Bacteria</taxon>
        <taxon>Pseudomonadati</taxon>
        <taxon>Pseudomonadota</taxon>
        <taxon>Alphaproteobacteria</taxon>
        <taxon>Sphingomonadales</taxon>
        <taxon>Sphingomonadaceae</taxon>
        <taxon>Sphingobium</taxon>
    </lineage>
</organism>
<dbReference type="EMBL" id="JAHGAW010000004">
    <property type="protein sequence ID" value="MBT2186636.1"/>
    <property type="molecule type" value="Genomic_DNA"/>
</dbReference>
<dbReference type="Gene3D" id="1.10.760.10">
    <property type="entry name" value="Cytochrome c-like domain"/>
    <property type="match status" value="1"/>
</dbReference>
<dbReference type="Proteomes" id="UP001138757">
    <property type="component" value="Unassembled WGS sequence"/>
</dbReference>
<feature type="domain" description="Cytochrome c" evidence="8">
    <location>
        <begin position="40"/>
        <end position="139"/>
    </location>
</feature>
<proteinExistence type="predicted"/>
<evidence type="ECO:0000256" key="7">
    <source>
        <dbReference type="SAM" id="SignalP"/>
    </source>
</evidence>
<evidence type="ECO:0000256" key="1">
    <source>
        <dbReference type="ARBA" id="ARBA00022448"/>
    </source>
</evidence>
<dbReference type="InterPro" id="IPR002327">
    <property type="entry name" value="Cyt_c_1A/1B"/>
</dbReference>
<keyword evidence="7" id="KW-0732">Signal</keyword>
<dbReference type="PRINTS" id="PR00604">
    <property type="entry name" value="CYTCHRMECIAB"/>
</dbReference>
<dbReference type="GO" id="GO:0020037">
    <property type="term" value="F:heme binding"/>
    <property type="evidence" value="ECO:0007669"/>
    <property type="project" value="InterPro"/>
</dbReference>
<keyword evidence="4" id="KW-0249">Electron transport</keyword>
<accession>A0A9X1DB21</accession>
<keyword evidence="5 6" id="KW-0408">Iron</keyword>
<reference evidence="9" key="1">
    <citation type="submission" date="2021-05" db="EMBL/GenBank/DDBJ databases">
        <title>Genome of Sphingobium sp. strain.</title>
        <authorList>
            <person name="Fan R."/>
        </authorList>
    </citation>
    <scope>NUCLEOTIDE SEQUENCE</scope>
    <source>
        <strain evidence="9">H33</strain>
    </source>
</reference>
<dbReference type="GO" id="GO:0046872">
    <property type="term" value="F:metal ion binding"/>
    <property type="evidence" value="ECO:0007669"/>
    <property type="project" value="UniProtKB-KW"/>
</dbReference>
<feature type="chain" id="PRO_5040929112" evidence="7">
    <location>
        <begin position="19"/>
        <end position="139"/>
    </location>
</feature>
<dbReference type="GO" id="GO:0009055">
    <property type="term" value="F:electron transfer activity"/>
    <property type="evidence" value="ECO:0007669"/>
    <property type="project" value="InterPro"/>
</dbReference>
<evidence type="ECO:0000313" key="9">
    <source>
        <dbReference type="EMBL" id="MBT2186636.1"/>
    </source>
</evidence>
<dbReference type="InterPro" id="IPR009056">
    <property type="entry name" value="Cyt_c-like_dom"/>
</dbReference>
<dbReference type="InterPro" id="IPR036909">
    <property type="entry name" value="Cyt_c-like_dom_sf"/>
</dbReference>
<name>A0A9X1DB21_9SPHN</name>
<keyword evidence="3 6" id="KW-0479">Metal-binding</keyword>
<keyword evidence="2 6" id="KW-0349">Heme</keyword>
<keyword evidence="1" id="KW-0813">Transport</keyword>
<evidence type="ECO:0000256" key="6">
    <source>
        <dbReference type="PROSITE-ProRule" id="PRU00433"/>
    </source>
</evidence>
<evidence type="ECO:0000256" key="3">
    <source>
        <dbReference type="ARBA" id="ARBA00022723"/>
    </source>
</evidence>
<protein>
    <submittedName>
        <fullName evidence="9">Cytochrome c family protein</fullName>
    </submittedName>
</protein>
<evidence type="ECO:0000259" key="8">
    <source>
        <dbReference type="PROSITE" id="PS51007"/>
    </source>
</evidence>
<evidence type="ECO:0000313" key="10">
    <source>
        <dbReference type="Proteomes" id="UP001138757"/>
    </source>
</evidence>
<sequence>MFSRARLSGALASATVVAALFGAFSAQDRAIAAPAAAPAGNAANGAKLFAQCKICHSTDAGKNGLGPSLRGVVGRKSATAPGFSYSTAMKGVGVTWKPHELNEFLRGPMKKIPGTKMAFAGIANDQNRADVIAYLGTLK</sequence>
<evidence type="ECO:0000256" key="2">
    <source>
        <dbReference type="ARBA" id="ARBA00022617"/>
    </source>
</evidence>